<evidence type="ECO:0000256" key="1">
    <source>
        <dbReference type="SAM" id="MobiDB-lite"/>
    </source>
</evidence>
<name>K0SEH1_THAOC</name>
<dbReference type="Proteomes" id="UP000266841">
    <property type="component" value="Unassembled WGS sequence"/>
</dbReference>
<feature type="compositionally biased region" description="Basic residues" evidence="1">
    <location>
        <begin position="1"/>
        <end position="10"/>
    </location>
</feature>
<accession>K0SEH1</accession>
<feature type="region of interest" description="Disordered" evidence="1">
    <location>
        <begin position="1"/>
        <end position="66"/>
    </location>
</feature>
<reference evidence="2 3" key="1">
    <citation type="journal article" date="2012" name="Genome Biol.">
        <title>Genome and low-iron response of an oceanic diatom adapted to chronic iron limitation.</title>
        <authorList>
            <person name="Lommer M."/>
            <person name="Specht M."/>
            <person name="Roy A.S."/>
            <person name="Kraemer L."/>
            <person name="Andreson R."/>
            <person name="Gutowska M.A."/>
            <person name="Wolf J."/>
            <person name="Bergner S.V."/>
            <person name="Schilhabel M.B."/>
            <person name="Klostermeier U.C."/>
            <person name="Beiko R.G."/>
            <person name="Rosenstiel P."/>
            <person name="Hippler M."/>
            <person name="Laroche J."/>
        </authorList>
    </citation>
    <scope>NUCLEOTIDE SEQUENCE [LARGE SCALE GENOMIC DNA]</scope>
    <source>
        <strain evidence="2 3">CCMP1005</strain>
    </source>
</reference>
<sequence length="212" mass="22158">MSLVSGHRHGAGSFGGGSNSNPEEPMAETASHDAAAATRSTPTAPASRSEHGQIGGGSPINTSGPAAAAVCHSSATTVTAPARLAAARVTVAKEIAQHILTVATAEPHPAAHRPRHLDWKWYRISTDGICPAAAVAAQNITWSSRFQLEQQRRLTSWGSANCIKRGSRPAENELAAALSAEAHSGSLAAHRLFGGVPSLWMAKYTDFWPVRT</sequence>
<dbReference type="AlphaFoldDB" id="K0SEH1"/>
<comment type="caution">
    <text evidence="2">The sequence shown here is derived from an EMBL/GenBank/DDBJ whole genome shotgun (WGS) entry which is preliminary data.</text>
</comment>
<dbReference type="EMBL" id="AGNL01023093">
    <property type="protein sequence ID" value="EJK59341.1"/>
    <property type="molecule type" value="Genomic_DNA"/>
</dbReference>
<evidence type="ECO:0000313" key="2">
    <source>
        <dbReference type="EMBL" id="EJK59341.1"/>
    </source>
</evidence>
<evidence type="ECO:0000313" key="3">
    <source>
        <dbReference type="Proteomes" id="UP000266841"/>
    </source>
</evidence>
<keyword evidence="3" id="KW-1185">Reference proteome</keyword>
<protein>
    <submittedName>
        <fullName evidence="2">Uncharacterized protein</fullName>
    </submittedName>
</protein>
<gene>
    <name evidence="2" type="ORF">THAOC_20452</name>
</gene>
<feature type="compositionally biased region" description="Low complexity" evidence="1">
    <location>
        <begin position="27"/>
        <end position="47"/>
    </location>
</feature>
<organism evidence="2 3">
    <name type="scientific">Thalassiosira oceanica</name>
    <name type="common">Marine diatom</name>
    <dbReference type="NCBI Taxonomy" id="159749"/>
    <lineage>
        <taxon>Eukaryota</taxon>
        <taxon>Sar</taxon>
        <taxon>Stramenopiles</taxon>
        <taxon>Ochrophyta</taxon>
        <taxon>Bacillariophyta</taxon>
        <taxon>Coscinodiscophyceae</taxon>
        <taxon>Thalassiosirophycidae</taxon>
        <taxon>Thalassiosirales</taxon>
        <taxon>Thalassiosiraceae</taxon>
        <taxon>Thalassiosira</taxon>
    </lineage>
</organism>
<proteinExistence type="predicted"/>